<dbReference type="NCBIfam" id="TIGR01207">
    <property type="entry name" value="rmlA"/>
    <property type="match status" value="1"/>
</dbReference>
<sequence>MIDMNPTSLSKNAVERKGIILAGGSGTRLYPLTKVISKQLMPIYDKPMIYYPLSVLMLAGIKDILLISTPEELPRFESLLGNGNQWGVNISYLVQPSPDGLAQAFILGEEFIGESPCCLVLGDNIFYGHDLVNSLRRASDQPNGATVFGYHVNDPERYGVVEFDKEGNAISIEEKPSSPKSNYAVTGLYFYDNDVVGIAKSVKPSPRGELEITDINNAYLEMGKLRVEVMGRGSAWLDTGTHDSLLEAADFIAAIERRQGLKVCCPEEIAYRLGYINASELEAQAKPLLKNGYGQYLMKILSEKVF</sequence>
<dbReference type="OrthoDB" id="5298369at2"/>
<reference evidence="11 12" key="1">
    <citation type="submission" date="2018-02" db="EMBL/GenBank/DDBJ databases">
        <title>novel marine gammaproteobacteria from coastal saline agro ecosystem.</title>
        <authorList>
            <person name="Krishnan R."/>
            <person name="Ramesh Kumar N."/>
        </authorList>
    </citation>
    <scope>NUCLEOTIDE SEQUENCE [LARGE SCALE GENOMIC DNA]</scope>
    <source>
        <strain evidence="11 12">228</strain>
    </source>
</reference>
<keyword evidence="4 9" id="KW-0808">Transferase</keyword>
<dbReference type="EC" id="2.7.7.24" evidence="3 9"/>
<evidence type="ECO:0000256" key="2">
    <source>
        <dbReference type="ARBA" id="ARBA00010480"/>
    </source>
</evidence>
<keyword evidence="7 9" id="KW-0460">Magnesium</keyword>
<comment type="caution">
    <text evidence="11">The sequence shown here is derived from an EMBL/GenBank/DDBJ whole genome shotgun (WGS) entry which is preliminary data.</text>
</comment>
<accession>A0A2S5KJV6</accession>
<dbReference type="GO" id="GO:0046872">
    <property type="term" value="F:metal ion binding"/>
    <property type="evidence" value="ECO:0007669"/>
    <property type="project" value="UniProtKB-KW"/>
</dbReference>
<evidence type="ECO:0000256" key="3">
    <source>
        <dbReference type="ARBA" id="ARBA00012461"/>
    </source>
</evidence>
<dbReference type="EMBL" id="PRLP01000143">
    <property type="protein sequence ID" value="PPC74636.1"/>
    <property type="molecule type" value="Genomic_DNA"/>
</dbReference>
<feature type="domain" description="Nucleotidyl transferase" evidence="10">
    <location>
        <begin position="17"/>
        <end position="253"/>
    </location>
</feature>
<name>A0A2S5KJV6_9PROT</name>
<evidence type="ECO:0000256" key="9">
    <source>
        <dbReference type="RuleBase" id="RU003706"/>
    </source>
</evidence>
<dbReference type="GO" id="GO:0008879">
    <property type="term" value="F:glucose-1-phosphate thymidylyltransferase activity"/>
    <property type="evidence" value="ECO:0007669"/>
    <property type="project" value="UniProtKB-EC"/>
</dbReference>
<dbReference type="InterPro" id="IPR005835">
    <property type="entry name" value="NTP_transferase_dom"/>
</dbReference>
<dbReference type="InterPro" id="IPR005907">
    <property type="entry name" value="G1P_thy_trans_s"/>
</dbReference>
<evidence type="ECO:0000256" key="1">
    <source>
        <dbReference type="ARBA" id="ARBA00001946"/>
    </source>
</evidence>
<keyword evidence="5 9" id="KW-0548">Nucleotidyltransferase</keyword>
<dbReference type="SUPFAM" id="SSF53448">
    <property type="entry name" value="Nucleotide-diphospho-sugar transferases"/>
    <property type="match status" value="1"/>
</dbReference>
<comment type="catalytic activity">
    <reaction evidence="8 9">
        <text>dTTP + alpha-D-glucose 1-phosphate + H(+) = dTDP-alpha-D-glucose + diphosphate</text>
        <dbReference type="Rhea" id="RHEA:15225"/>
        <dbReference type="ChEBI" id="CHEBI:15378"/>
        <dbReference type="ChEBI" id="CHEBI:33019"/>
        <dbReference type="ChEBI" id="CHEBI:37568"/>
        <dbReference type="ChEBI" id="CHEBI:57477"/>
        <dbReference type="ChEBI" id="CHEBI:58601"/>
        <dbReference type="EC" id="2.7.7.24"/>
    </reaction>
</comment>
<evidence type="ECO:0000256" key="5">
    <source>
        <dbReference type="ARBA" id="ARBA00022695"/>
    </source>
</evidence>
<dbReference type="Gene3D" id="3.90.550.10">
    <property type="entry name" value="Spore Coat Polysaccharide Biosynthesis Protein SpsA, Chain A"/>
    <property type="match status" value="1"/>
</dbReference>
<evidence type="ECO:0000259" key="10">
    <source>
        <dbReference type="Pfam" id="PF00483"/>
    </source>
</evidence>
<dbReference type="PANTHER" id="PTHR43532:SF1">
    <property type="entry name" value="GLUCOSE-1-PHOSPHATE THYMIDYLYLTRANSFERASE 1"/>
    <property type="match status" value="1"/>
</dbReference>
<dbReference type="Pfam" id="PF00483">
    <property type="entry name" value="NTP_transferase"/>
    <property type="match status" value="1"/>
</dbReference>
<protein>
    <recommendedName>
        <fullName evidence="3 9">Glucose-1-phosphate thymidylyltransferase</fullName>
        <ecNumber evidence="3 9">2.7.7.24</ecNumber>
    </recommendedName>
</protein>
<keyword evidence="6 9" id="KW-0479">Metal-binding</keyword>
<comment type="cofactor">
    <cofactor evidence="1">
        <name>Mg(2+)</name>
        <dbReference type="ChEBI" id="CHEBI:18420"/>
    </cofactor>
</comment>
<evidence type="ECO:0000313" key="11">
    <source>
        <dbReference type="EMBL" id="PPC74636.1"/>
    </source>
</evidence>
<evidence type="ECO:0000256" key="6">
    <source>
        <dbReference type="ARBA" id="ARBA00022723"/>
    </source>
</evidence>
<evidence type="ECO:0000256" key="8">
    <source>
        <dbReference type="ARBA" id="ARBA00049336"/>
    </source>
</evidence>
<gene>
    <name evidence="11" type="primary">rfbA</name>
    <name evidence="11" type="ORF">C4K68_25315</name>
</gene>
<dbReference type="AlphaFoldDB" id="A0A2S5KJV6"/>
<dbReference type="InterPro" id="IPR029044">
    <property type="entry name" value="Nucleotide-diphossugar_trans"/>
</dbReference>
<evidence type="ECO:0000313" key="12">
    <source>
        <dbReference type="Proteomes" id="UP000238196"/>
    </source>
</evidence>
<evidence type="ECO:0000256" key="4">
    <source>
        <dbReference type="ARBA" id="ARBA00022679"/>
    </source>
</evidence>
<dbReference type="CDD" id="cd02538">
    <property type="entry name" value="G1P_TT_short"/>
    <property type="match status" value="1"/>
</dbReference>
<comment type="function">
    <text evidence="9">Catalyzes the formation of dTDP-glucose, from dTTP and glucose 1-phosphate, as well as its pyrophosphorolysis.</text>
</comment>
<organism evidence="11 12">
    <name type="scientific">Proteobacteria bacterium 228</name>
    <dbReference type="NCBI Taxonomy" id="2083153"/>
    <lineage>
        <taxon>Bacteria</taxon>
        <taxon>Pseudomonadati</taxon>
        <taxon>Pseudomonadota</taxon>
    </lineage>
</organism>
<comment type="similarity">
    <text evidence="2 9">Belongs to the glucose-1-phosphate thymidylyltransferase family.</text>
</comment>
<dbReference type="PANTHER" id="PTHR43532">
    <property type="entry name" value="GLUCOSE-1-PHOSPHATE THYMIDYLYLTRANSFERASE"/>
    <property type="match status" value="1"/>
</dbReference>
<dbReference type="FunFam" id="3.90.550.10:FF:000023">
    <property type="entry name" value="Glucose-1-phosphate thymidylyltransferase"/>
    <property type="match status" value="1"/>
</dbReference>
<evidence type="ECO:0000256" key="7">
    <source>
        <dbReference type="ARBA" id="ARBA00022842"/>
    </source>
</evidence>
<proteinExistence type="inferred from homology"/>
<dbReference type="Proteomes" id="UP000238196">
    <property type="component" value="Unassembled WGS sequence"/>
</dbReference>